<evidence type="ECO:0000256" key="1">
    <source>
        <dbReference type="SAM" id="Phobius"/>
    </source>
</evidence>
<protein>
    <submittedName>
        <fullName evidence="2">Uncharacterized protein</fullName>
    </submittedName>
</protein>
<feature type="transmembrane region" description="Helical" evidence="1">
    <location>
        <begin position="83"/>
        <end position="102"/>
    </location>
</feature>
<keyword evidence="1" id="KW-0472">Membrane</keyword>
<gene>
    <name evidence="2" type="ORF">HHL24_41915</name>
</gene>
<feature type="transmembrane region" description="Helical" evidence="1">
    <location>
        <begin position="114"/>
        <end position="138"/>
    </location>
</feature>
<keyword evidence="1" id="KW-1133">Transmembrane helix</keyword>
<name>A0A848IW97_9BURK</name>
<dbReference type="AlphaFoldDB" id="A0A848IW97"/>
<proteinExistence type="predicted"/>
<feature type="transmembrane region" description="Helical" evidence="1">
    <location>
        <begin position="12"/>
        <end position="33"/>
    </location>
</feature>
<dbReference type="Proteomes" id="UP000544134">
    <property type="component" value="Unassembled WGS sequence"/>
</dbReference>
<keyword evidence="1" id="KW-0812">Transmembrane</keyword>
<feature type="transmembrane region" description="Helical" evidence="1">
    <location>
        <begin position="45"/>
        <end position="77"/>
    </location>
</feature>
<feature type="transmembrane region" description="Helical" evidence="1">
    <location>
        <begin position="158"/>
        <end position="185"/>
    </location>
</feature>
<comment type="caution">
    <text evidence="2">The sequence shown here is derived from an EMBL/GenBank/DDBJ whole genome shotgun (WGS) entry which is preliminary data.</text>
</comment>
<dbReference type="EMBL" id="JABBGJ010000086">
    <property type="protein sequence ID" value="NMM04385.1"/>
    <property type="molecule type" value="Genomic_DNA"/>
</dbReference>
<organism evidence="2 3">
    <name type="scientific">Paraburkholderia polaris</name>
    <dbReference type="NCBI Taxonomy" id="2728848"/>
    <lineage>
        <taxon>Bacteria</taxon>
        <taxon>Pseudomonadati</taxon>
        <taxon>Pseudomonadota</taxon>
        <taxon>Betaproteobacteria</taxon>
        <taxon>Burkholderiales</taxon>
        <taxon>Burkholderiaceae</taxon>
        <taxon>Paraburkholderia</taxon>
    </lineage>
</organism>
<accession>A0A848IW97</accession>
<evidence type="ECO:0000313" key="3">
    <source>
        <dbReference type="Proteomes" id="UP000544134"/>
    </source>
</evidence>
<evidence type="ECO:0000313" key="2">
    <source>
        <dbReference type="EMBL" id="NMM04385.1"/>
    </source>
</evidence>
<reference evidence="2 3" key="1">
    <citation type="submission" date="2020-04" db="EMBL/GenBank/DDBJ databases">
        <title>Paraburkholderia sp. RP-4-7 isolated from soil.</title>
        <authorList>
            <person name="Dahal R.H."/>
        </authorList>
    </citation>
    <scope>NUCLEOTIDE SEQUENCE [LARGE SCALE GENOMIC DNA]</scope>
    <source>
        <strain evidence="2 3">RP-4-7</strain>
    </source>
</reference>
<feature type="transmembrane region" description="Helical" evidence="1">
    <location>
        <begin position="197"/>
        <end position="218"/>
    </location>
</feature>
<keyword evidence="3" id="KW-1185">Reference proteome</keyword>
<sequence>MIGGGWPQTGLWLAVAASGLYHGLNPAMGWPLAVSSGLMDRRARALFSALLYLAAGHVLAMFVVMVPFAMLAILLAWQREIQIGASVLVIGFGIFLLIWRRHPRVLARIPPSRLALWSFAVAIAHGAGLMLVPIYLGLCRSYDMDQGHQAARALIDANLGMALLVSGVHATAMIVVGGLLAWLVYRYLGLKFVSRSWFNLDAVWASSLILVGTLSLAFNTAILGGEGR</sequence>
<dbReference type="RefSeq" id="WP_169491130.1">
    <property type="nucleotide sequence ID" value="NZ_JABBGJ010000086.1"/>
</dbReference>